<comment type="caution">
    <text evidence="1">The sequence shown here is derived from an EMBL/GenBank/DDBJ whole genome shotgun (WGS) entry which is preliminary data.</text>
</comment>
<reference evidence="1" key="1">
    <citation type="submission" date="2009-10" db="EMBL/GenBank/DDBJ databases">
        <title>Diversity of trophic interactions inside an arsenic-rich microbial ecosystem.</title>
        <authorList>
            <person name="Bertin P.N."/>
            <person name="Heinrich-Salmeron A."/>
            <person name="Pelletier E."/>
            <person name="Goulhen-Chollet F."/>
            <person name="Arsene-Ploetze F."/>
            <person name="Gallien S."/>
            <person name="Calteau A."/>
            <person name="Vallenet D."/>
            <person name="Casiot C."/>
            <person name="Chane-Woon-Ming B."/>
            <person name="Giloteaux L."/>
            <person name="Barakat M."/>
            <person name="Bonnefoy V."/>
            <person name="Bruneel O."/>
            <person name="Chandler M."/>
            <person name="Cleiss J."/>
            <person name="Duran R."/>
            <person name="Elbaz-Poulichet F."/>
            <person name="Fonknechten N."/>
            <person name="Lauga B."/>
            <person name="Mornico D."/>
            <person name="Ortet P."/>
            <person name="Schaeffer C."/>
            <person name="Siguier P."/>
            <person name="Alexander Thil Smith A."/>
            <person name="Van Dorsselaer A."/>
            <person name="Weissenbach J."/>
            <person name="Medigue C."/>
            <person name="Le Paslier D."/>
        </authorList>
    </citation>
    <scope>NUCLEOTIDE SEQUENCE</scope>
</reference>
<dbReference type="EC" id="3.1.26.4" evidence="1"/>
<protein>
    <submittedName>
        <fullName evidence="1">Ribonuclease HII (RNase HII)</fullName>
        <ecNumber evidence="1">3.1.26.4</ecNumber>
    </submittedName>
</protein>
<accession>E6PXY0</accession>
<dbReference type="AlphaFoldDB" id="E6PXY0"/>
<gene>
    <name evidence="1" type="ORF">CARN3_0740</name>
</gene>
<evidence type="ECO:0000313" key="1">
    <source>
        <dbReference type="EMBL" id="CBH99789.1"/>
    </source>
</evidence>
<dbReference type="EMBL" id="CABN01000050">
    <property type="protein sequence ID" value="CBH99789.1"/>
    <property type="molecule type" value="Genomic_DNA"/>
</dbReference>
<organism evidence="1">
    <name type="scientific">mine drainage metagenome</name>
    <dbReference type="NCBI Taxonomy" id="410659"/>
    <lineage>
        <taxon>unclassified sequences</taxon>
        <taxon>metagenomes</taxon>
        <taxon>ecological metagenomes</taxon>
    </lineage>
</organism>
<sequence>MGVYAKYVLPRLIDLAMRNKDTARLRAKWLPQAQGDVLEIGIGSG</sequence>
<name>E6PXY0_9ZZZZ</name>
<keyword evidence="1" id="KW-0378">Hydrolase</keyword>
<dbReference type="GO" id="GO:0004523">
    <property type="term" value="F:RNA-DNA hybrid ribonuclease activity"/>
    <property type="evidence" value="ECO:0007669"/>
    <property type="project" value="UniProtKB-EC"/>
</dbReference>
<proteinExistence type="predicted"/>